<name>A0A9W8DWW6_9FUNG</name>
<feature type="region of interest" description="Disordered" evidence="1">
    <location>
        <begin position="105"/>
        <end position="262"/>
    </location>
</feature>
<evidence type="ECO:0000313" key="4">
    <source>
        <dbReference type="Proteomes" id="UP001150569"/>
    </source>
</evidence>
<dbReference type="OrthoDB" id="5588096at2759"/>
<dbReference type="Pfam" id="PF23742">
    <property type="entry name" value="VBS_C3G9"/>
    <property type="match status" value="1"/>
</dbReference>
<reference evidence="3" key="1">
    <citation type="submission" date="2022-07" db="EMBL/GenBank/DDBJ databases">
        <title>Phylogenomic reconstructions and comparative analyses of Kickxellomycotina fungi.</title>
        <authorList>
            <person name="Reynolds N.K."/>
            <person name="Stajich J.E."/>
            <person name="Barry K."/>
            <person name="Grigoriev I.V."/>
            <person name="Crous P."/>
            <person name="Smith M.E."/>
        </authorList>
    </citation>
    <scope>NUCLEOTIDE SEQUENCE</scope>
    <source>
        <strain evidence="3">RSA 861</strain>
    </source>
</reference>
<dbReference type="EMBL" id="JANBPT010000033">
    <property type="protein sequence ID" value="KAJ1929504.1"/>
    <property type="molecule type" value="Genomic_DNA"/>
</dbReference>
<feature type="region of interest" description="Disordered" evidence="1">
    <location>
        <begin position="525"/>
        <end position="589"/>
    </location>
</feature>
<sequence>MASTHVKLQTFRGFIASKLPSGQPPRKSSGGKLSRLQEQQFQVLVTDVYDELIRRTQNPLIPHLIAKGDLNERRNTARAKLSTLSESKFLDLVCEVFGELENRRAQFDGSNGPPPSRGHTPHTETPMTRVPRGPDGHPPDPNRPVHNGSARINMGDSYSMASVRSQPAYTNDTRDRPPHPRQTSGPQPTGQNYSASMSSLNGAGKPASIDSAYMHPQPGGRPPSRHTEDLERLKQDHERQVRSLQQQVEALEESLARSGQDQSQKLNLLNDNNQLQLDLQESQQKTADLERELSSLKKEAERLREEGMEHQRSLRFGAEKDRDEKDNLRRQIGRLTSELGELKTQNEHYSRRMKKLMDEKMELEAKLAEAKEVAARAPALPTPTLDRTGQSCRDGRISVEKPPEGGIDRARMSAFQQAIDELVRAGRSNQPTDVLVAMKSVVLACRAISEDTEQYETQHRLPGDERTRLHSYQGKLSTTLNELTATAKRHAAGMGLSPTALLDAAATHLTEAVLDLVRLVKLRPSSSTGSLTLSSPPTPRSVPVRKPSTGGGAQDDTSFASRSSNTALGHINGTAGGHPPPTPNSAHGDQYLKSTITLTAPAATNGYGMKSGSWDLSRLMPGGFGGGNNGNHRGGSRESRDSTASGVTLSVDELRDFLEAKTDQAVQGIQDMLRTSRAEEVDPITLCLNLRAIVATVSSILQTCRVSFDHFAALGDPQRAHSGLRPLSYTLPPAFDPAKARNYLDGLRDGDHVLQTLVAEIYKAAQMAAINNQFAGDSPNPGSALLLNGASPRPGALHEFQIDNQDLDTEVVHDLVNDKIFKQRLTSAVFDVARCTKFLVSLME</sequence>
<gene>
    <name evidence="3" type="primary">SPA2_1</name>
    <name evidence="3" type="ORF">IWQ60_001116</name>
</gene>
<evidence type="ECO:0000256" key="1">
    <source>
        <dbReference type="SAM" id="MobiDB-lite"/>
    </source>
</evidence>
<dbReference type="InterPro" id="IPR013724">
    <property type="entry name" value="GIT_SHD"/>
</dbReference>
<evidence type="ECO:0000313" key="3">
    <source>
        <dbReference type="EMBL" id="KAJ1929504.1"/>
    </source>
</evidence>
<feature type="compositionally biased region" description="Basic and acidic residues" evidence="1">
    <location>
        <begin position="393"/>
        <end position="407"/>
    </location>
</feature>
<protein>
    <submittedName>
        <fullName evidence="3">Component of the polarisome</fullName>
    </submittedName>
</protein>
<accession>A0A9W8DWW6</accession>
<feature type="compositionally biased region" description="Basic and acidic residues" evidence="1">
    <location>
        <begin position="225"/>
        <end position="241"/>
    </location>
</feature>
<feature type="region of interest" description="Disordered" evidence="1">
    <location>
        <begin position="381"/>
        <end position="407"/>
    </location>
</feature>
<feature type="domain" description="GIT Spa2 homology (SHD)" evidence="2">
    <location>
        <begin position="29"/>
        <end position="59"/>
    </location>
</feature>
<feature type="region of interest" description="Disordered" evidence="1">
    <location>
        <begin position="620"/>
        <end position="645"/>
    </location>
</feature>
<feature type="compositionally biased region" description="Polar residues" evidence="1">
    <location>
        <begin position="181"/>
        <end position="201"/>
    </location>
</feature>
<feature type="compositionally biased region" description="Low complexity" evidence="1">
    <location>
        <begin position="525"/>
        <end position="548"/>
    </location>
</feature>
<proteinExistence type="predicted"/>
<dbReference type="InterPro" id="IPR056439">
    <property type="entry name" value="VBS_C3G9"/>
</dbReference>
<comment type="caution">
    <text evidence="3">The sequence shown here is derived from an EMBL/GenBank/DDBJ whole genome shotgun (WGS) entry which is preliminary data.</text>
</comment>
<keyword evidence="4" id="KW-1185">Reference proteome</keyword>
<feature type="domain" description="GIT Spa2 homology (SHD)" evidence="2">
    <location>
        <begin position="77"/>
        <end position="107"/>
    </location>
</feature>
<dbReference type="Proteomes" id="UP001150569">
    <property type="component" value="Unassembled WGS sequence"/>
</dbReference>
<evidence type="ECO:0000259" key="2">
    <source>
        <dbReference type="SMART" id="SM00555"/>
    </source>
</evidence>
<organism evidence="3 4">
    <name type="scientific">Tieghemiomyces parasiticus</name>
    <dbReference type="NCBI Taxonomy" id="78921"/>
    <lineage>
        <taxon>Eukaryota</taxon>
        <taxon>Fungi</taxon>
        <taxon>Fungi incertae sedis</taxon>
        <taxon>Zoopagomycota</taxon>
        <taxon>Kickxellomycotina</taxon>
        <taxon>Dimargaritomycetes</taxon>
        <taxon>Dimargaritales</taxon>
        <taxon>Dimargaritaceae</taxon>
        <taxon>Tieghemiomyces</taxon>
    </lineage>
</organism>
<feature type="compositionally biased region" description="Polar residues" evidence="1">
    <location>
        <begin position="555"/>
        <end position="567"/>
    </location>
</feature>
<dbReference type="GO" id="GO:0005078">
    <property type="term" value="F:MAP-kinase scaffold activity"/>
    <property type="evidence" value="ECO:0007669"/>
    <property type="project" value="TreeGrafter"/>
</dbReference>
<feature type="compositionally biased region" description="Polar residues" evidence="1">
    <location>
        <begin position="159"/>
        <end position="171"/>
    </location>
</feature>
<feature type="compositionally biased region" description="Gly residues" evidence="1">
    <location>
        <begin position="622"/>
        <end position="633"/>
    </location>
</feature>
<dbReference type="SMART" id="SM00555">
    <property type="entry name" value="GIT"/>
    <property type="match status" value="2"/>
</dbReference>
<dbReference type="AlphaFoldDB" id="A0A9W8DWW6"/>
<dbReference type="Pfam" id="PF08518">
    <property type="entry name" value="GIT_SHD"/>
    <property type="match status" value="1"/>
</dbReference>
<dbReference type="PANTHER" id="PTHR21601">
    <property type="entry name" value="SPA2 PROTEIN"/>
    <property type="match status" value="1"/>
</dbReference>
<dbReference type="InterPro" id="IPR039892">
    <property type="entry name" value="Spa2/Sph1"/>
</dbReference>
<dbReference type="PANTHER" id="PTHR21601:SF0">
    <property type="entry name" value="PROTEIN SPA2-RELATED"/>
    <property type="match status" value="1"/>
</dbReference>